<keyword evidence="1" id="KW-0210">Decarboxylase</keyword>
<sequence>MAVCSKQLPTPVLVFGLQAFAALCAAIIIYIRRQKRSASNASSVQVEDEYNHEKEKTSFAPVARQLCQAEAGEWLPPNHYNGPLWLSKILADADTSVRPLHPVLKEFQFTIEEDPILFMLFTRMFKEDPEAKDPIGRPEVKDYKHMISAFNLVISMGPPWAYTTAGEKGAVGAPITAIINWAMGTKAGREAFLNPIVNSQIKNMLTVWGNYLTSYESTSVLDPASGGWLCEHGKKTMAEVATIHTGSAHPNKSFEHIFECDESKPNLGFVSWDDFFTRHFRPHLRPIAKPVKDEPLIVNACESTPYRIQHGLAARAQFWVKSQPYSLVDILAGSAYYKRFVGGTLYQAYLSALSYHRWHSPITGTIVKISHVPGTYFAENYREPSDPNDPVGPLGHVLRQSQGYITEIAARMMIYIEADDKRIGLVCAVMVGMVEVSSCESIVGEGQHVTAGEEIGMFHYGGSTHCLIFEKGKNVEFVKDARNHTGGKNVPVLSRLATIRG</sequence>
<keyword evidence="2" id="KW-0456">Lyase</keyword>
<dbReference type="Proteomes" id="UP000447873">
    <property type="component" value="Unassembled WGS sequence"/>
</dbReference>
<dbReference type="Pfam" id="PF12588">
    <property type="entry name" value="PSDC"/>
    <property type="match status" value="1"/>
</dbReference>
<feature type="transmembrane region" description="Helical" evidence="3">
    <location>
        <begin position="12"/>
        <end position="31"/>
    </location>
</feature>
<name>A0A8H3UBN9_VENIN</name>
<accession>A0A8H3UBN9</accession>
<protein>
    <recommendedName>
        <fullName evidence="4">L-tryptophan decarboxylase PsiD-like domain-containing protein</fullName>
    </recommendedName>
</protein>
<dbReference type="Pfam" id="PF02666">
    <property type="entry name" value="PS_Dcarbxylase"/>
    <property type="match status" value="1"/>
</dbReference>
<keyword evidence="3" id="KW-0472">Membrane</keyword>
<dbReference type="InterPro" id="IPR003817">
    <property type="entry name" value="PS_Dcarbxylase"/>
</dbReference>
<evidence type="ECO:0000313" key="9">
    <source>
        <dbReference type="Proteomes" id="UP000490939"/>
    </source>
</evidence>
<gene>
    <name evidence="6" type="ORF">BLS_005947</name>
    <name evidence="7" type="ORF">EG327_010482</name>
    <name evidence="5" type="ORF">EG328_008816</name>
</gene>
<evidence type="ECO:0000256" key="3">
    <source>
        <dbReference type="SAM" id="Phobius"/>
    </source>
</evidence>
<reference evidence="5 8" key="1">
    <citation type="submission" date="2018-12" db="EMBL/GenBank/DDBJ databases">
        <title>Venturia inaequalis Genome Resource.</title>
        <authorList>
            <person name="Lichtner F.J."/>
        </authorList>
    </citation>
    <scope>NUCLEOTIDE SEQUENCE [LARGE SCALE GENOMIC DNA]</scope>
    <source>
        <strain evidence="5 8">120213</strain>
        <strain evidence="6">Bline_iso_100314</strain>
        <strain evidence="7 9">DMI_063113</strain>
    </source>
</reference>
<dbReference type="Proteomes" id="UP000490939">
    <property type="component" value="Unassembled WGS sequence"/>
</dbReference>
<dbReference type="PANTHER" id="PTHR10067:SF9">
    <property type="entry name" value="PHOSPHATIDYLSERINE DECARBOXYLASE FAMILY PROTEIN (AFU_ORTHOLOGUE AFUA_7G01730)"/>
    <property type="match status" value="1"/>
</dbReference>
<dbReference type="PANTHER" id="PTHR10067">
    <property type="entry name" value="PHOSPHATIDYLSERINE DECARBOXYLASE"/>
    <property type="match status" value="1"/>
</dbReference>
<evidence type="ECO:0000313" key="7">
    <source>
        <dbReference type="EMBL" id="KAE9969798.1"/>
    </source>
</evidence>
<keyword evidence="3" id="KW-0812">Transmembrane</keyword>
<organism evidence="5 8">
    <name type="scientific">Venturia inaequalis</name>
    <name type="common">Apple scab fungus</name>
    <dbReference type="NCBI Taxonomy" id="5025"/>
    <lineage>
        <taxon>Eukaryota</taxon>
        <taxon>Fungi</taxon>
        <taxon>Dikarya</taxon>
        <taxon>Ascomycota</taxon>
        <taxon>Pezizomycotina</taxon>
        <taxon>Dothideomycetes</taxon>
        <taxon>Pleosporomycetidae</taxon>
        <taxon>Venturiales</taxon>
        <taxon>Venturiaceae</taxon>
        <taxon>Venturia</taxon>
    </lineage>
</organism>
<dbReference type="EMBL" id="WNWS01000508">
    <property type="protein sequence ID" value="KAE9966576.1"/>
    <property type="molecule type" value="Genomic_DNA"/>
</dbReference>
<dbReference type="GO" id="GO:0005739">
    <property type="term" value="C:mitochondrion"/>
    <property type="evidence" value="ECO:0007669"/>
    <property type="project" value="TreeGrafter"/>
</dbReference>
<feature type="domain" description="L-tryptophan decarboxylase PsiD-like" evidence="4">
    <location>
        <begin position="101"/>
        <end position="237"/>
    </location>
</feature>
<evidence type="ECO:0000259" key="4">
    <source>
        <dbReference type="Pfam" id="PF12588"/>
    </source>
</evidence>
<dbReference type="OrthoDB" id="5973539at2759"/>
<dbReference type="Proteomes" id="UP000433883">
    <property type="component" value="Unassembled WGS sequence"/>
</dbReference>
<dbReference type="GO" id="GO:0006646">
    <property type="term" value="P:phosphatidylethanolamine biosynthetic process"/>
    <property type="evidence" value="ECO:0007669"/>
    <property type="project" value="TreeGrafter"/>
</dbReference>
<evidence type="ECO:0000256" key="1">
    <source>
        <dbReference type="ARBA" id="ARBA00022793"/>
    </source>
</evidence>
<dbReference type="EMBL" id="WNWR01000752">
    <property type="protein sequence ID" value="KAE9969798.1"/>
    <property type="molecule type" value="Genomic_DNA"/>
</dbReference>
<dbReference type="AlphaFoldDB" id="A0A8H3UBN9"/>
<evidence type="ECO:0000313" key="8">
    <source>
        <dbReference type="Proteomes" id="UP000447873"/>
    </source>
</evidence>
<evidence type="ECO:0000313" key="5">
    <source>
        <dbReference type="EMBL" id="KAE9966576.1"/>
    </source>
</evidence>
<proteinExistence type="predicted"/>
<comment type="caution">
    <text evidence="5">The sequence shown here is derived from an EMBL/GenBank/DDBJ whole genome shotgun (WGS) entry which is preliminary data.</text>
</comment>
<keyword evidence="9" id="KW-1185">Reference proteome</keyword>
<keyword evidence="3" id="KW-1133">Transmembrane helix</keyword>
<dbReference type="GO" id="GO:0004609">
    <property type="term" value="F:phosphatidylserine decarboxylase activity"/>
    <property type="evidence" value="ECO:0007669"/>
    <property type="project" value="InterPro"/>
</dbReference>
<evidence type="ECO:0000313" key="6">
    <source>
        <dbReference type="EMBL" id="KAE9968295.1"/>
    </source>
</evidence>
<evidence type="ECO:0000256" key="2">
    <source>
        <dbReference type="ARBA" id="ARBA00023239"/>
    </source>
</evidence>
<dbReference type="EMBL" id="WNWQ01000421">
    <property type="protein sequence ID" value="KAE9968295.1"/>
    <property type="molecule type" value="Genomic_DNA"/>
</dbReference>
<dbReference type="InterPro" id="IPR022237">
    <property type="entry name" value="PsiD-like"/>
</dbReference>